<protein>
    <recommendedName>
        <fullName evidence="2">histidine kinase</fullName>
        <ecNumber evidence="2">2.7.13.3</ecNumber>
    </recommendedName>
</protein>
<feature type="transmembrane region" description="Helical" evidence="7">
    <location>
        <begin position="21"/>
        <end position="41"/>
    </location>
</feature>
<evidence type="ECO:0000256" key="7">
    <source>
        <dbReference type="SAM" id="Phobius"/>
    </source>
</evidence>
<evidence type="ECO:0000256" key="1">
    <source>
        <dbReference type="ARBA" id="ARBA00000085"/>
    </source>
</evidence>
<feature type="transmembrane region" description="Helical" evidence="7">
    <location>
        <begin position="47"/>
        <end position="66"/>
    </location>
</feature>
<keyword evidence="7" id="KW-0472">Membrane</keyword>
<keyword evidence="7" id="KW-0812">Transmembrane</keyword>
<gene>
    <name evidence="8" type="ORF">GCM10020369_54600</name>
</gene>
<evidence type="ECO:0000256" key="6">
    <source>
        <dbReference type="SAM" id="MobiDB-lite"/>
    </source>
</evidence>
<accession>A0ABP6T5L9</accession>
<dbReference type="PANTHER" id="PTHR24421:SF10">
    <property type="entry name" value="NITRATE_NITRITE SENSOR PROTEIN NARQ"/>
    <property type="match status" value="1"/>
</dbReference>
<feature type="transmembrane region" description="Helical" evidence="7">
    <location>
        <begin position="245"/>
        <end position="267"/>
    </location>
</feature>
<evidence type="ECO:0000256" key="5">
    <source>
        <dbReference type="ARBA" id="ARBA00023012"/>
    </source>
</evidence>
<feature type="transmembrane region" description="Helical" evidence="7">
    <location>
        <begin position="133"/>
        <end position="158"/>
    </location>
</feature>
<feature type="transmembrane region" description="Helical" evidence="7">
    <location>
        <begin position="100"/>
        <end position="121"/>
    </location>
</feature>
<dbReference type="CDD" id="cd16917">
    <property type="entry name" value="HATPase_UhpB-NarQ-NarX-like"/>
    <property type="match status" value="1"/>
</dbReference>
<proteinExistence type="predicted"/>
<dbReference type="EC" id="2.7.13.3" evidence="2"/>
<dbReference type="RefSeq" id="WP_345731082.1">
    <property type="nucleotide sequence ID" value="NZ_BAAAYN010000038.1"/>
</dbReference>
<keyword evidence="7" id="KW-1133">Transmembrane helix</keyword>
<comment type="catalytic activity">
    <reaction evidence="1">
        <text>ATP + protein L-histidine = ADP + protein N-phospho-L-histidine.</text>
        <dbReference type="EC" id="2.7.13.3"/>
    </reaction>
</comment>
<keyword evidence="5" id="KW-0902">Two-component regulatory system</keyword>
<keyword evidence="9" id="KW-1185">Reference proteome</keyword>
<evidence type="ECO:0000313" key="8">
    <source>
        <dbReference type="EMBL" id="GAA3392532.1"/>
    </source>
</evidence>
<name>A0ABP6T5L9_9ACTN</name>
<comment type="caution">
    <text evidence="8">The sequence shown here is derived from an EMBL/GenBank/DDBJ whole genome shotgun (WGS) entry which is preliminary data.</text>
</comment>
<dbReference type="EMBL" id="BAAAYN010000038">
    <property type="protein sequence ID" value="GAA3392532.1"/>
    <property type="molecule type" value="Genomic_DNA"/>
</dbReference>
<dbReference type="PANTHER" id="PTHR24421">
    <property type="entry name" value="NITRATE/NITRITE SENSOR PROTEIN NARX-RELATED"/>
    <property type="match status" value="1"/>
</dbReference>
<dbReference type="SUPFAM" id="SSF55874">
    <property type="entry name" value="ATPase domain of HSP90 chaperone/DNA topoisomerase II/histidine kinase"/>
    <property type="match status" value="1"/>
</dbReference>
<organism evidence="8 9">
    <name type="scientific">Cryptosporangium minutisporangium</name>
    <dbReference type="NCBI Taxonomy" id="113569"/>
    <lineage>
        <taxon>Bacteria</taxon>
        <taxon>Bacillati</taxon>
        <taxon>Actinomycetota</taxon>
        <taxon>Actinomycetes</taxon>
        <taxon>Cryptosporangiales</taxon>
        <taxon>Cryptosporangiaceae</taxon>
        <taxon>Cryptosporangium</taxon>
    </lineage>
</organism>
<dbReference type="Gene3D" id="3.30.565.10">
    <property type="entry name" value="Histidine kinase-like ATPase, C-terminal domain"/>
    <property type="match status" value="1"/>
</dbReference>
<dbReference type="Proteomes" id="UP001501676">
    <property type="component" value="Unassembled WGS sequence"/>
</dbReference>
<dbReference type="InterPro" id="IPR036890">
    <property type="entry name" value="HATPase_C_sf"/>
</dbReference>
<feature type="transmembrane region" description="Helical" evidence="7">
    <location>
        <begin position="212"/>
        <end position="233"/>
    </location>
</feature>
<keyword evidence="4" id="KW-0418">Kinase</keyword>
<feature type="transmembrane region" description="Helical" evidence="7">
    <location>
        <begin position="78"/>
        <end position="94"/>
    </location>
</feature>
<keyword evidence="3" id="KW-0808">Transferase</keyword>
<evidence type="ECO:0000256" key="2">
    <source>
        <dbReference type="ARBA" id="ARBA00012438"/>
    </source>
</evidence>
<evidence type="ECO:0000313" key="9">
    <source>
        <dbReference type="Proteomes" id="UP001501676"/>
    </source>
</evidence>
<evidence type="ECO:0000256" key="4">
    <source>
        <dbReference type="ARBA" id="ARBA00022777"/>
    </source>
</evidence>
<feature type="compositionally biased region" description="Low complexity" evidence="6">
    <location>
        <begin position="321"/>
        <end position="341"/>
    </location>
</feature>
<feature type="transmembrane region" description="Helical" evidence="7">
    <location>
        <begin position="178"/>
        <end position="200"/>
    </location>
</feature>
<dbReference type="InterPro" id="IPR050482">
    <property type="entry name" value="Sensor_HK_TwoCompSys"/>
</dbReference>
<evidence type="ECO:0000256" key="3">
    <source>
        <dbReference type="ARBA" id="ARBA00022679"/>
    </source>
</evidence>
<sequence>MSGHWLSLPSTVPVLRHQTARVVLCAVAAGTLVVLIGFPYWRTHLVHGAVAGLACAGFAAAGALLATGGARRRLTGRLLLAGGFCWPFAWMISWDSGPGPMLSFLAQFGFFALVGTAILSYPEGRIVGGRDRAWVIAAVLTLVGGEIALQSVTAPEWLGVRTGVSWLHVAPNRTAFEIGIRVQAVAQVLLAAWFAGLLWRRVRWLSTLDRRIAIPVLLAAAALGLISSIQAVVQPEAWTNVAELQAFYFNQGVIALVVSVALVSGALRDRWWELSAPHRVVRITSSGTSVATVRVALADALRDGTLRLYFWAPTERGWVDPAGRPAAPTLPTAPDDASGGADPDDHRWRIPIAGEQHPLAIVDVDASLRRRPVLVDAVLRAGGQALLTAQLQAAASANLAQVLAAQYRLEEKELAERSRLEQELREGAQRRLGDLARQLDGLAAHTTDPVAGVVAGECRDEVLATVGDLEQLAHGLLPATLRERGLGPALEAVAARLRLPVQQVVCPGRFPAAVEATLYFALCEGLTNVAKYAPDAAVRVEVLLADGWLSGSVADDGPGGAVAKPGGGLAGIERRARALSGWAGVDSSPAGTRVRVTIPADAALVASPP</sequence>
<feature type="region of interest" description="Disordered" evidence="6">
    <location>
        <begin position="321"/>
        <end position="344"/>
    </location>
</feature>
<reference evidence="9" key="1">
    <citation type="journal article" date="2019" name="Int. J. Syst. Evol. Microbiol.">
        <title>The Global Catalogue of Microorganisms (GCM) 10K type strain sequencing project: providing services to taxonomists for standard genome sequencing and annotation.</title>
        <authorList>
            <consortium name="The Broad Institute Genomics Platform"/>
            <consortium name="The Broad Institute Genome Sequencing Center for Infectious Disease"/>
            <person name="Wu L."/>
            <person name="Ma J."/>
        </authorList>
    </citation>
    <scope>NUCLEOTIDE SEQUENCE [LARGE SCALE GENOMIC DNA]</scope>
    <source>
        <strain evidence="9">JCM 9458</strain>
    </source>
</reference>